<comment type="function">
    <text evidence="7 9">One of the primary rRNA binding proteins, it binds directly near the 3'-end of the 23S rRNA, where it nucleates assembly of the 50S subunit.</text>
</comment>
<sequence>MTLILGRKRGMTQFFEEDGKVVPVTIVEAGPCVVTQVRNQETDGYDAIQLGFEDIKDSRAAKPQRIHCEKAKTAPKRFLRERRLDGPAEHAVGDAITVEAFEPGQLIDVTGTSKGRGFSGTIKRHGFSRGAETHGCMNVRQPGAIGACAYPGRVFKGTRMSGHFGAERTTAKNLKLVRVDAERGLLFVRGSVPGPNGGFVQVRTAKTGMPAKG</sequence>
<dbReference type="Proteomes" id="UP000319342">
    <property type="component" value="Chromosome"/>
</dbReference>
<comment type="subunit">
    <text evidence="7 9">Part of the 50S ribosomal subunit. Forms a cluster with proteins L14 and L19.</text>
</comment>
<dbReference type="NCBIfam" id="TIGR03625">
    <property type="entry name" value="L3_bact"/>
    <property type="match status" value="1"/>
</dbReference>
<evidence type="ECO:0000256" key="8">
    <source>
        <dbReference type="RuleBase" id="RU003905"/>
    </source>
</evidence>
<evidence type="ECO:0000313" key="11">
    <source>
        <dbReference type="Proteomes" id="UP000319342"/>
    </source>
</evidence>
<evidence type="ECO:0000256" key="3">
    <source>
        <dbReference type="ARBA" id="ARBA00022884"/>
    </source>
</evidence>
<keyword evidence="4 7" id="KW-0689">Ribosomal protein</keyword>
<evidence type="ECO:0000256" key="5">
    <source>
        <dbReference type="ARBA" id="ARBA00023274"/>
    </source>
</evidence>
<reference evidence="10 11" key="1">
    <citation type="submission" date="2019-02" db="EMBL/GenBank/DDBJ databases">
        <title>Deep-cultivation of Planctomycetes and their phenomic and genomic characterization uncovers novel biology.</title>
        <authorList>
            <person name="Wiegand S."/>
            <person name="Jogler M."/>
            <person name="Boedeker C."/>
            <person name="Pinto D."/>
            <person name="Vollmers J."/>
            <person name="Rivas-Marin E."/>
            <person name="Kohn T."/>
            <person name="Peeters S.H."/>
            <person name="Heuer A."/>
            <person name="Rast P."/>
            <person name="Oberbeckmann S."/>
            <person name="Bunk B."/>
            <person name="Jeske O."/>
            <person name="Meyerdierks A."/>
            <person name="Storesund J.E."/>
            <person name="Kallscheuer N."/>
            <person name="Luecker S."/>
            <person name="Lage O.M."/>
            <person name="Pohl T."/>
            <person name="Merkel B.J."/>
            <person name="Hornburger P."/>
            <person name="Mueller R.-W."/>
            <person name="Bruemmer F."/>
            <person name="Labrenz M."/>
            <person name="Spormann A.M."/>
            <person name="Op den Camp H."/>
            <person name="Overmann J."/>
            <person name="Amann R."/>
            <person name="Jetten M.S.M."/>
            <person name="Mascher T."/>
            <person name="Medema M.H."/>
            <person name="Devos D.P."/>
            <person name="Kaster A.-K."/>
            <person name="Ovreas L."/>
            <person name="Rohde M."/>
            <person name="Galperin M.Y."/>
            <person name="Jogler C."/>
        </authorList>
    </citation>
    <scope>NUCLEOTIDE SEQUENCE [LARGE SCALE GENOMIC DNA]</scope>
    <source>
        <strain evidence="10 11">Pla163</strain>
    </source>
</reference>
<dbReference type="InterPro" id="IPR000597">
    <property type="entry name" value="Ribosomal_uL3"/>
</dbReference>
<dbReference type="GO" id="GO:0003735">
    <property type="term" value="F:structural constituent of ribosome"/>
    <property type="evidence" value="ECO:0007669"/>
    <property type="project" value="UniProtKB-UniRule"/>
</dbReference>
<name>A0A518D2T0_9BACT</name>
<dbReference type="SUPFAM" id="SSF50447">
    <property type="entry name" value="Translation proteins"/>
    <property type="match status" value="1"/>
</dbReference>
<dbReference type="FunFam" id="3.30.160.810:FF:000001">
    <property type="entry name" value="50S ribosomal protein L3"/>
    <property type="match status" value="1"/>
</dbReference>
<evidence type="ECO:0000256" key="6">
    <source>
        <dbReference type="ARBA" id="ARBA00035243"/>
    </source>
</evidence>
<keyword evidence="11" id="KW-1185">Reference proteome</keyword>
<dbReference type="InterPro" id="IPR019926">
    <property type="entry name" value="Ribosomal_uL3_CS"/>
</dbReference>
<dbReference type="GO" id="GO:0022625">
    <property type="term" value="C:cytosolic large ribosomal subunit"/>
    <property type="evidence" value="ECO:0007669"/>
    <property type="project" value="TreeGrafter"/>
</dbReference>
<dbReference type="PROSITE" id="PS00474">
    <property type="entry name" value="RIBOSOMAL_L3"/>
    <property type="match status" value="1"/>
</dbReference>
<dbReference type="RefSeq" id="WP_145189830.1">
    <property type="nucleotide sequence ID" value="NZ_CP036290.1"/>
</dbReference>
<dbReference type="Pfam" id="PF00297">
    <property type="entry name" value="Ribosomal_L3"/>
    <property type="match status" value="1"/>
</dbReference>
<evidence type="ECO:0000256" key="2">
    <source>
        <dbReference type="ARBA" id="ARBA00022730"/>
    </source>
</evidence>
<dbReference type="PANTHER" id="PTHR11229">
    <property type="entry name" value="50S RIBOSOMAL PROTEIN L3"/>
    <property type="match status" value="1"/>
</dbReference>
<dbReference type="GO" id="GO:0006412">
    <property type="term" value="P:translation"/>
    <property type="evidence" value="ECO:0007669"/>
    <property type="project" value="UniProtKB-UniRule"/>
</dbReference>
<dbReference type="OrthoDB" id="9806135at2"/>
<gene>
    <name evidence="7 10" type="primary">rplC</name>
    <name evidence="10" type="ORF">Pla163_29300</name>
</gene>
<dbReference type="InterPro" id="IPR009000">
    <property type="entry name" value="Transl_B-barrel_sf"/>
</dbReference>
<evidence type="ECO:0000256" key="1">
    <source>
        <dbReference type="ARBA" id="ARBA00006540"/>
    </source>
</evidence>
<dbReference type="AlphaFoldDB" id="A0A518D2T0"/>
<dbReference type="PANTHER" id="PTHR11229:SF16">
    <property type="entry name" value="LARGE RIBOSOMAL SUBUNIT PROTEIN UL3C"/>
    <property type="match status" value="1"/>
</dbReference>
<organism evidence="10 11">
    <name type="scientific">Rohdeia mirabilis</name>
    <dbReference type="NCBI Taxonomy" id="2528008"/>
    <lineage>
        <taxon>Bacteria</taxon>
        <taxon>Pseudomonadati</taxon>
        <taxon>Planctomycetota</taxon>
        <taxon>Planctomycetia</taxon>
        <taxon>Planctomycetia incertae sedis</taxon>
        <taxon>Rohdeia</taxon>
    </lineage>
</organism>
<proteinExistence type="inferred from homology"/>
<dbReference type="EMBL" id="CP036290">
    <property type="protein sequence ID" value="QDU85793.1"/>
    <property type="molecule type" value="Genomic_DNA"/>
</dbReference>
<dbReference type="HAMAP" id="MF_01325_B">
    <property type="entry name" value="Ribosomal_uL3_B"/>
    <property type="match status" value="1"/>
</dbReference>
<accession>A0A518D2T0</accession>
<dbReference type="FunFam" id="2.40.30.10:FF:000004">
    <property type="entry name" value="50S ribosomal protein L3"/>
    <property type="match status" value="1"/>
</dbReference>
<dbReference type="GO" id="GO:0019843">
    <property type="term" value="F:rRNA binding"/>
    <property type="evidence" value="ECO:0007669"/>
    <property type="project" value="UniProtKB-UniRule"/>
</dbReference>
<keyword evidence="3 7" id="KW-0694">RNA-binding</keyword>
<evidence type="ECO:0000256" key="4">
    <source>
        <dbReference type="ARBA" id="ARBA00022980"/>
    </source>
</evidence>
<dbReference type="InterPro" id="IPR019927">
    <property type="entry name" value="Ribosomal_uL3_bac/org-type"/>
</dbReference>
<dbReference type="Gene3D" id="2.40.30.10">
    <property type="entry name" value="Translation factors"/>
    <property type="match status" value="1"/>
</dbReference>
<keyword evidence="2 7" id="KW-0699">rRNA-binding</keyword>
<evidence type="ECO:0000313" key="10">
    <source>
        <dbReference type="EMBL" id="QDU85793.1"/>
    </source>
</evidence>
<evidence type="ECO:0000256" key="7">
    <source>
        <dbReference type="HAMAP-Rule" id="MF_01325"/>
    </source>
</evidence>
<comment type="similarity">
    <text evidence="1 7 8">Belongs to the universal ribosomal protein uL3 family.</text>
</comment>
<protein>
    <recommendedName>
        <fullName evidence="6 7">Large ribosomal subunit protein uL3</fullName>
    </recommendedName>
</protein>
<keyword evidence="5 7" id="KW-0687">Ribonucleoprotein</keyword>
<dbReference type="Gene3D" id="3.30.160.810">
    <property type="match status" value="1"/>
</dbReference>
<evidence type="ECO:0000256" key="9">
    <source>
        <dbReference type="RuleBase" id="RU003906"/>
    </source>
</evidence>